<protein>
    <submittedName>
        <fullName evidence="9">ABC transporter ATP-binding protein</fullName>
    </submittedName>
</protein>
<sequence>MTAIEEHALTLDPEEARRVRQERLERIGRWLLPLAIMILAIWLWDRICVWNDIPKYILPRPGVVLQTLFDDAGLLFSSLLVTLKITFLSLLLAVIGGVGLAVLFAQSKWVEMSFFPFAIVLQVTPIVAIFPLINIYVDNQTTKLLLCAWIVAFFPILSNTTLGLNSVDRNLRDMFKLNGATRWQQLRYLRLPAAMPYFLGGLKIAGGLSLIGAVVAEFVAGAQGQSSGLASRIIEAGYRLNAPRLFAALILISFTGILIFLVLSLISHLILRRWHESALKQER</sequence>
<comment type="caution">
    <text evidence="9">The sequence shown here is derived from an EMBL/GenBank/DDBJ whole genome shotgun (WGS) entry which is preliminary data.</text>
</comment>
<feature type="transmembrane region" description="Helical" evidence="7">
    <location>
        <begin position="117"/>
        <end position="137"/>
    </location>
</feature>
<dbReference type="GO" id="GO:0005886">
    <property type="term" value="C:plasma membrane"/>
    <property type="evidence" value="ECO:0007669"/>
    <property type="project" value="UniProtKB-SubCell"/>
</dbReference>
<evidence type="ECO:0000256" key="4">
    <source>
        <dbReference type="ARBA" id="ARBA00022692"/>
    </source>
</evidence>
<feature type="transmembrane region" description="Helical" evidence="7">
    <location>
        <begin position="85"/>
        <end position="105"/>
    </location>
</feature>
<dbReference type="GO" id="GO:0055085">
    <property type="term" value="P:transmembrane transport"/>
    <property type="evidence" value="ECO:0007669"/>
    <property type="project" value="InterPro"/>
</dbReference>
<name>A0A271LIZ2_9HYPH</name>
<comment type="subcellular location">
    <subcellularLocation>
        <location evidence="1 7">Cell membrane</location>
        <topology evidence="1 7">Multi-pass membrane protein</topology>
    </subcellularLocation>
</comment>
<evidence type="ECO:0000256" key="1">
    <source>
        <dbReference type="ARBA" id="ARBA00004651"/>
    </source>
</evidence>
<keyword evidence="2 7" id="KW-0813">Transport</keyword>
<evidence type="ECO:0000256" key="3">
    <source>
        <dbReference type="ARBA" id="ARBA00022475"/>
    </source>
</evidence>
<keyword evidence="5 7" id="KW-1133">Transmembrane helix</keyword>
<dbReference type="Proteomes" id="UP000216442">
    <property type="component" value="Unassembled WGS sequence"/>
</dbReference>
<dbReference type="AlphaFoldDB" id="A0A271LIZ2"/>
<organism evidence="9 10">
    <name type="scientific">Mesorhizobium temperatum</name>
    <dbReference type="NCBI Taxonomy" id="241416"/>
    <lineage>
        <taxon>Bacteria</taxon>
        <taxon>Pseudomonadati</taxon>
        <taxon>Pseudomonadota</taxon>
        <taxon>Alphaproteobacteria</taxon>
        <taxon>Hyphomicrobiales</taxon>
        <taxon>Phyllobacteriaceae</taxon>
        <taxon>Mesorhizobium</taxon>
    </lineage>
</organism>
<dbReference type="PANTHER" id="PTHR30151">
    <property type="entry name" value="ALKANE SULFONATE ABC TRANSPORTER-RELATED, MEMBRANE SUBUNIT"/>
    <property type="match status" value="1"/>
</dbReference>
<dbReference type="InterPro" id="IPR035906">
    <property type="entry name" value="MetI-like_sf"/>
</dbReference>
<evidence type="ECO:0000259" key="8">
    <source>
        <dbReference type="PROSITE" id="PS50928"/>
    </source>
</evidence>
<feature type="transmembrane region" description="Helical" evidence="7">
    <location>
        <begin position="143"/>
        <end position="167"/>
    </location>
</feature>
<dbReference type="RefSeq" id="WP_095494610.1">
    <property type="nucleotide sequence ID" value="NZ_NPKJ01000060.1"/>
</dbReference>
<reference evidence="9 10" key="1">
    <citation type="submission" date="2017-08" db="EMBL/GenBank/DDBJ databases">
        <title>Mesorhizobium wenxinae sp. nov., a novel rhizobial species isolated from root nodules of chickpea (Cicer arietinum L.).</title>
        <authorList>
            <person name="Zhang J."/>
        </authorList>
    </citation>
    <scope>NUCLEOTIDE SEQUENCE [LARGE SCALE GENOMIC DNA]</scope>
    <source>
        <strain evidence="9 10">SDW018</strain>
    </source>
</reference>
<dbReference type="GO" id="GO:0005524">
    <property type="term" value="F:ATP binding"/>
    <property type="evidence" value="ECO:0007669"/>
    <property type="project" value="UniProtKB-KW"/>
</dbReference>
<evidence type="ECO:0000256" key="5">
    <source>
        <dbReference type="ARBA" id="ARBA00022989"/>
    </source>
</evidence>
<accession>A0A271LIZ2</accession>
<keyword evidence="9" id="KW-0547">Nucleotide-binding</keyword>
<feature type="transmembrane region" description="Helical" evidence="7">
    <location>
        <begin position="188"/>
        <end position="216"/>
    </location>
</feature>
<keyword evidence="4 7" id="KW-0812">Transmembrane</keyword>
<evidence type="ECO:0000313" key="9">
    <source>
        <dbReference type="EMBL" id="PAQ07178.1"/>
    </source>
</evidence>
<evidence type="ECO:0000256" key="6">
    <source>
        <dbReference type="ARBA" id="ARBA00023136"/>
    </source>
</evidence>
<keyword evidence="10" id="KW-1185">Reference proteome</keyword>
<feature type="domain" description="ABC transmembrane type-1" evidence="8">
    <location>
        <begin position="79"/>
        <end position="267"/>
    </location>
</feature>
<dbReference type="Pfam" id="PF00528">
    <property type="entry name" value="BPD_transp_1"/>
    <property type="match status" value="1"/>
</dbReference>
<proteinExistence type="inferred from homology"/>
<dbReference type="Gene3D" id="1.10.3720.10">
    <property type="entry name" value="MetI-like"/>
    <property type="match status" value="1"/>
</dbReference>
<dbReference type="PANTHER" id="PTHR30151:SF41">
    <property type="entry name" value="ABC TRANSPORTER PERMEASE PROTEIN"/>
    <property type="match status" value="1"/>
</dbReference>
<dbReference type="CDD" id="cd06261">
    <property type="entry name" value="TM_PBP2"/>
    <property type="match status" value="1"/>
</dbReference>
<dbReference type="InterPro" id="IPR000515">
    <property type="entry name" value="MetI-like"/>
</dbReference>
<feature type="transmembrane region" description="Helical" evidence="7">
    <location>
        <begin position="245"/>
        <end position="271"/>
    </location>
</feature>
<keyword evidence="6 7" id="KW-0472">Membrane</keyword>
<dbReference type="PROSITE" id="PS50928">
    <property type="entry name" value="ABC_TM1"/>
    <property type="match status" value="1"/>
</dbReference>
<keyword evidence="3" id="KW-1003">Cell membrane</keyword>
<feature type="transmembrane region" description="Helical" evidence="7">
    <location>
        <begin position="27"/>
        <end position="44"/>
    </location>
</feature>
<dbReference type="OrthoDB" id="9792509at2"/>
<evidence type="ECO:0000313" key="10">
    <source>
        <dbReference type="Proteomes" id="UP000216442"/>
    </source>
</evidence>
<comment type="similarity">
    <text evidence="7">Belongs to the binding-protein-dependent transport system permease family.</text>
</comment>
<dbReference type="SUPFAM" id="SSF161098">
    <property type="entry name" value="MetI-like"/>
    <property type="match status" value="1"/>
</dbReference>
<dbReference type="EMBL" id="NPKJ01000060">
    <property type="protein sequence ID" value="PAQ07178.1"/>
    <property type="molecule type" value="Genomic_DNA"/>
</dbReference>
<keyword evidence="9" id="KW-0067">ATP-binding</keyword>
<gene>
    <name evidence="9" type="ORF">CIT26_22535</name>
</gene>
<evidence type="ECO:0000256" key="7">
    <source>
        <dbReference type="RuleBase" id="RU363032"/>
    </source>
</evidence>
<evidence type="ECO:0000256" key="2">
    <source>
        <dbReference type="ARBA" id="ARBA00022448"/>
    </source>
</evidence>